<evidence type="ECO:0000313" key="3">
    <source>
        <dbReference type="Proteomes" id="UP000541558"/>
    </source>
</evidence>
<dbReference type="Proteomes" id="UP000541558">
    <property type="component" value="Unassembled WGS sequence"/>
</dbReference>
<dbReference type="InterPro" id="IPR025649">
    <property type="entry name" value="DUF4360"/>
</dbReference>
<proteinExistence type="predicted"/>
<evidence type="ECO:0000313" key="2">
    <source>
        <dbReference type="EMBL" id="KAF5328488.1"/>
    </source>
</evidence>
<dbReference type="PANTHER" id="PTHR38847:SF1">
    <property type="entry name" value="PSEUDOURIDINE SYNTHASE RSUA_RLUA-LIKE DOMAIN-CONTAINING PROTEIN"/>
    <property type="match status" value="1"/>
</dbReference>
<keyword evidence="1" id="KW-0732">Signal</keyword>
<sequence>MFASTLSVLALACTALAAPNVARAATSAPPSGFSISSVAALGTGCPPGTSYVLVSGSHKYLRTDDNTALTAVFSEFYAVAGPEVSISQNRKACQLTVSVKVPAGYNFGLKNIESAGYYQLDSGVSASQGSYYYSSAWTEFRGPVQGKEYIGKVDYDLTGSVRSTCGKDVVLNILNDVRVNNSKNKQGSGAIAKDLVNLKQTLNLDWQAC</sequence>
<dbReference type="AlphaFoldDB" id="A0A8H5BSF7"/>
<gene>
    <name evidence="2" type="ORF">D9611_014538</name>
</gene>
<accession>A0A8H5BSF7</accession>
<dbReference type="EMBL" id="JAACJK010000129">
    <property type="protein sequence ID" value="KAF5328488.1"/>
    <property type="molecule type" value="Genomic_DNA"/>
</dbReference>
<protein>
    <submittedName>
        <fullName evidence="2">Uncharacterized protein</fullName>
    </submittedName>
</protein>
<comment type="caution">
    <text evidence="2">The sequence shown here is derived from an EMBL/GenBank/DDBJ whole genome shotgun (WGS) entry which is preliminary data.</text>
</comment>
<evidence type="ECO:0000256" key="1">
    <source>
        <dbReference type="SAM" id="SignalP"/>
    </source>
</evidence>
<feature type="signal peptide" evidence="1">
    <location>
        <begin position="1"/>
        <end position="24"/>
    </location>
</feature>
<feature type="chain" id="PRO_5034552972" evidence="1">
    <location>
        <begin position="25"/>
        <end position="209"/>
    </location>
</feature>
<dbReference type="Pfam" id="PF14273">
    <property type="entry name" value="DUF4360"/>
    <property type="match status" value="1"/>
</dbReference>
<reference evidence="2 3" key="1">
    <citation type="journal article" date="2020" name="ISME J.">
        <title>Uncovering the hidden diversity of litter-decomposition mechanisms in mushroom-forming fungi.</title>
        <authorList>
            <person name="Floudas D."/>
            <person name="Bentzer J."/>
            <person name="Ahren D."/>
            <person name="Johansson T."/>
            <person name="Persson P."/>
            <person name="Tunlid A."/>
        </authorList>
    </citation>
    <scope>NUCLEOTIDE SEQUENCE [LARGE SCALE GENOMIC DNA]</scope>
    <source>
        <strain evidence="2 3">CBS 175.51</strain>
    </source>
</reference>
<dbReference type="OrthoDB" id="152248at2759"/>
<keyword evidence="3" id="KW-1185">Reference proteome</keyword>
<dbReference type="PANTHER" id="PTHR38847">
    <property type="match status" value="1"/>
</dbReference>
<name>A0A8H5BSF7_9AGAR</name>
<organism evidence="2 3">
    <name type="scientific">Ephemerocybe angulata</name>
    <dbReference type="NCBI Taxonomy" id="980116"/>
    <lineage>
        <taxon>Eukaryota</taxon>
        <taxon>Fungi</taxon>
        <taxon>Dikarya</taxon>
        <taxon>Basidiomycota</taxon>
        <taxon>Agaricomycotina</taxon>
        <taxon>Agaricomycetes</taxon>
        <taxon>Agaricomycetidae</taxon>
        <taxon>Agaricales</taxon>
        <taxon>Agaricineae</taxon>
        <taxon>Psathyrellaceae</taxon>
        <taxon>Ephemerocybe</taxon>
    </lineage>
</organism>